<protein>
    <submittedName>
        <fullName evidence="2">TIGR03757 family integrating conjugative element protein</fullName>
    </submittedName>
</protein>
<comment type="caution">
    <text evidence="2">The sequence shown here is derived from an EMBL/GenBank/DDBJ whole genome shotgun (WGS) entry which is preliminary data.</text>
</comment>
<sequence>MSPGAYVMRSALFFLLYIHTLAAQAAEGTVWVFTADRLPPLQHVDQADRLFVLDHADNALRRLSFPHPGSEAAARDKALLIIQSPRGQAAIARMRQSAEATTVAWMHGIEKLPAILVDEQYVVYGVFDVAAAVDQIARYRDAR</sequence>
<accession>A0A2N5WZU8</accession>
<dbReference type="NCBIfam" id="TIGR03757">
    <property type="entry name" value="conj_TIGR03757"/>
    <property type="match status" value="1"/>
</dbReference>
<dbReference type="Proteomes" id="UP000235005">
    <property type="component" value="Unassembled WGS sequence"/>
</dbReference>
<organism evidence="2 3">
    <name type="scientific">Pseudohalioglobus lutimaris</name>
    <dbReference type="NCBI Taxonomy" id="1737061"/>
    <lineage>
        <taxon>Bacteria</taxon>
        <taxon>Pseudomonadati</taxon>
        <taxon>Pseudomonadota</taxon>
        <taxon>Gammaproteobacteria</taxon>
        <taxon>Cellvibrionales</taxon>
        <taxon>Halieaceae</taxon>
        <taxon>Pseudohalioglobus</taxon>
    </lineage>
</organism>
<evidence type="ECO:0000313" key="2">
    <source>
        <dbReference type="EMBL" id="PLW67770.1"/>
    </source>
</evidence>
<evidence type="ECO:0000313" key="3">
    <source>
        <dbReference type="Proteomes" id="UP000235005"/>
    </source>
</evidence>
<keyword evidence="1" id="KW-0732">Signal</keyword>
<name>A0A2N5WZU8_9GAMM</name>
<dbReference type="AlphaFoldDB" id="A0A2N5WZU8"/>
<feature type="chain" id="PRO_5014762802" evidence="1">
    <location>
        <begin position="26"/>
        <end position="143"/>
    </location>
</feature>
<dbReference type="InterPro" id="IPR011090">
    <property type="entry name" value="Integr_conj_element_PFL4709"/>
</dbReference>
<evidence type="ECO:0000256" key="1">
    <source>
        <dbReference type="SAM" id="SignalP"/>
    </source>
</evidence>
<keyword evidence="3" id="KW-1185">Reference proteome</keyword>
<proteinExistence type="predicted"/>
<gene>
    <name evidence="2" type="ORF">C0039_15225</name>
</gene>
<reference evidence="2 3" key="1">
    <citation type="submission" date="2018-01" db="EMBL/GenBank/DDBJ databases">
        <title>The draft genome sequence of Halioglobus lutimaris HF004.</title>
        <authorList>
            <person name="Du Z.-J."/>
            <person name="Shi M.-J."/>
        </authorList>
    </citation>
    <scope>NUCLEOTIDE SEQUENCE [LARGE SCALE GENOMIC DNA]</scope>
    <source>
        <strain evidence="2 3">HF004</strain>
    </source>
</reference>
<feature type="signal peptide" evidence="1">
    <location>
        <begin position="1"/>
        <end position="25"/>
    </location>
</feature>
<dbReference type="EMBL" id="PKUS01000023">
    <property type="protein sequence ID" value="PLW67770.1"/>
    <property type="molecule type" value="Genomic_DNA"/>
</dbReference>
<dbReference type="OrthoDB" id="8448784at2"/>
<dbReference type="Pfam" id="PF07511">
    <property type="entry name" value="DUF1525"/>
    <property type="match status" value="1"/>
</dbReference>